<reference evidence="4" key="1">
    <citation type="submission" date="2013-01" db="EMBL/GenBank/DDBJ databases">
        <title>Draft Genome Sequence of a Mulberry Tree, Morus notabilis C.K. Schneid.</title>
        <authorList>
            <person name="He N."/>
            <person name="Zhao S."/>
        </authorList>
    </citation>
    <scope>NUCLEOTIDE SEQUENCE</scope>
</reference>
<keyword evidence="2" id="KW-0472">Membrane</keyword>
<name>W9QGP9_9ROSA</name>
<dbReference type="PANTHER" id="PTHR34115:SF5">
    <property type="entry name" value="PROTEIN, PUTATIVE-RELATED"/>
    <property type="match status" value="1"/>
</dbReference>
<feature type="compositionally biased region" description="Polar residues" evidence="1">
    <location>
        <begin position="172"/>
        <end position="186"/>
    </location>
</feature>
<evidence type="ECO:0000256" key="2">
    <source>
        <dbReference type="SAM" id="Phobius"/>
    </source>
</evidence>
<gene>
    <name evidence="3" type="ORF">L484_020894</name>
</gene>
<dbReference type="EMBL" id="KE343603">
    <property type="protein sequence ID" value="EXB37101.1"/>
    <property type="molecule type" value="Genomic_DNA"/>
</dbReference>
<keyword evidence="2" id="KW-1133">Transmembrane helix</keyword>
<keyword evidence="4" id="KW-1185">Reference proteome</keyword>
<evidence type="ECO:0000256" key="1">
    <source>
        <dbReference type="SAM" id="MobiDB-lite"/>
    </source>
</evidence>
<evidence type="ECO:0000313" key="3">
    <source>
        <dbReference type="EMBL" id="EXB37101.1"/>
    </source>
</evidence>
<feature type="transmembrane region" description="Helical" evidence="2">
    <location>
        <begin position="58"/>
        <end position="76"/>
    </location>
</feature>
<protein>
    <submittedName>
        <fullName evidence="3">Uncharacterized protein</fullName>
    </submittedName>
</protein>
<proteinExistence type="predicted"/>
<evidence type="ECO:0000313" key="4">
    <source>
        <dbReference type="Proteomes" id="UP000030645"/>
    </source>
</evidence>
<keyword evidence="2" id="KW-0812">Transmembrane</keyword>
<feature type="transmembrane region" description="Helical" evidence="2">
    <location>
        <begin position="122"/>
        <end position="146"/>
    </location>
</feature>
<feature type="transmembrane region" description="Helical" evidence="2">
    <location>
        <begin position="27"/>
        <end position="46"/>
    </location>
</feature>
<feature type="region of interest" description="Disordered" evidence="1">
    <location>
        <begin position="165"/>
        <end position="186"/>
    </location>
</feature>
<accession>W9QGP9</accession>
<sequence>MASVQESTSATRIIEQRQQLEYSSKDFQTAFSFIIGLLLALVGVKYQGSGTTLFRENRLIVSLFIMTVCLYAMALVKMTLTARSPDQYHDDDQTSSNHSLAPPSDDNQTPVLLVAGTTASELLLYVLLTPLGWFLVNILALVFLGVQHYRQRRNLFAIFKRSKSSTDDQTTDHGSATNDIQLSNVV</sequence>
<dbReference type="InterPro" id="IPR053258">
    <property type="entry name" value="Ca-permeable_cation_channel"/>
</dbReference>
<dbReference type="eggNOG" id="ENOG502T14W">
    <property type="taxonomic scope" value="Eukaryota"/>
</dbReference>
<dbReference type="PANTHER" id="PTHR34115">
    <property type="entry name" value="PROTEIN, PUTATIVE-RELATED"/>
    <property type="match status" value="1"/>
</dbReference>
<dbReference type="Proteomes" id="UP000030645">
    <property type="component" value="Unassembled WGS sequence"/>
</dbReference>
<organism evidence="3 4">
    <name type="scientific">Morus notabilis</name>
    <dbReference type="NCBI Taxonomy" id="981085"/>
    <lineage>
        <taxon>Eukaryota</taxon>
        <taxon>Viridiplantae</taxon>
        <taxon>Streptophyta</taxon>
        <taxon>Embryophyta</taxon>
        <taxon>Tracheophyta</taxon>
        <taxon>Spermatophyta</taxon>
        <taxon>Magnoliopsida</taxon>
        <taxon>eudicotyledons</taxon>
        <taxon>Gunneridae</taxon>
        <taxon>Pentapetalae</taxon>
        <taxon>rosids</taxon>
        <taxon>fabids</taxon>
        <taxon>Rosales</taxon>
        <taxon>Moraceae</taxon>
        <taxon>Moreae</taxon>
        <taxon>Morus</taxon>
    </lineage>
</organism>
<dbReference type="AlphaFoldDB" id="W9QGP9"/>